<gene>
    <name evidence="10" type="ORF">TRIUR3_08770</name>
</gene>
<feature type="chain" id="PRO_5010837009" evidence="7">
    <location>
        <begin position="25"/>
        <end position="794"/>
    </location>
</feature>
<protein>
    <submittedName>
        <fullName evidence="10">Beta-fructofuranosidase, insoluble isoenzyme 3</fullName>
    </submittedName>
</protein>
<organism evidence="10">
    <name type="scientific">Triticum urartu</name>
    <name type="common">Red wild einkorn</name>
    <name type="synonym">Crithodium urartu</name>
    <dbReference type="NCBI Taxonomy" id="4572"/>
    <lineage>
        <taxon>Eukaryota</taxon>
        <taxon>Viridiplantae</taxon>
        <taxon>Streptophyta</taxon>
        <taxon>Embryophyta</taxon>
        <taxon>Tracheophyta</taxon>
        <taxon>Spermatophyta</taxon>
        <taxon>Magnoliopsida</taxon>
        <taxon>Liliopsida</taxon>
        <taxon>Poales</taxon>
        <taxon>Poaceae</taxon>
        <taxon>BOP clade</taxon>
        <taxon>Pooideae</taxon>
        <taxon>Triticodae</taxon>
        <taxon>Triticeae</taxon>
        <taxon>Triticinae</taxon>
        <taxon>Triticum</taxon>
    </lineage>
</organism>
<comment type="similarity">
    <text evidence="1">Belongs to the glycosyl hydrolase 32 family.</text>
</comment>
<feature type="region of interest" description="Disordered" evidence="6">
    <location>
        <begin position="630"/>
        <end position="654"/>
    </location>
</feature>
<dbReference type="GO" id="GO:0016747">
    <property type="term" value="F:acyltransferase activity, transferring groups other than amino-acyl groups"/>
    <property type="evidence" value="ECO:0007669"/>
    <property type="project" value="InterPro"/>
</dbReference>
<dbReference type="SUPFAM" id="SSF75005">
    <property type="entry name" value="Arabinanase/levansucrase/invertase"/>
    <property type="match status" value="1"/>
</dbReference>
<dbReference type="Gene3D" id="2.115.10.20">
    <property type="entry name" value="Glycosyl hydrolase domain, family 43"/>
    <property type="match status" value="1"/>
</dbReference>
<dbReference type="eggNOG" id="KOG1390">
    <property type="taxonomic scope" value="Eukaryota"/>
</dbReference>
<evidence type="ECO:0000256" key="1">
    <source>
        <dbReference type="ARBA" id="ARBA00009902"/>
    </source>
</evidence>
<evidence type="ECO:0000256" key="7">
    <source>
        <dbReference type="SAM" id="SignalP"/>
    </source>
</evidence>
<dbReference type="PANTHER" id="PTHR31953">
    <property type="entry name" value="BETA-FRUCTOFURANOSIDASE, INSOLUBLE ISOENZYME CWINV1-RELATED"/>
    <property type="match status" value="1"/>
</dbReference>
<keyword evidence="7" id="KW-0732">Signal</keyword>
<evidence type="ECO:0000256" key="6">
    <source>
        <dbReference type="SAM" id="MobiDB-lite"/>
    </source>
</evidence>
<feature type="compositionally biased region" description="Basic and acidic residues" evidence="6">
    <location>
        <begin position="756"/>
        <end position="768"/>
    </location>
</feature>
<dbReference type="InterPro" id="IPR013148">
    <property type="entry name" value="Glyco_hydro_32_N"/>
</dbReference>
<feature type="domain" description="Glycosyl hydrolase family 32 N-terminal" evidence="9">
    <location>
        <begin position="49"/>
        <end position="111"/>
    </location>
</feature>
<sequence length="794" mass="87888">MGTAAAALSVVSLLCWTASTAVHASHVIYPELQSLETKEVAQELRTGYHFQPPKHWINGPMYYKGLYHLFYQYNPKGAVWGNIIWAHSVSTDLIHWVALEPAIYPTMPFDKILDFYNRGSSNSHAKIHGMFVIGCMKIDPVKLRKLGPAFKKNGPVTAGTSSTASDGAAAIALVNGVKAKNLGLQVIARIKFELKVSRFTNSLILVDTIKKATVWSHLDPLQLVFIPAPFFINHCSRNFTISGHKMTVIDFIDLSDHDIIDLSSSDDETVQEDHIATQHRAASLDRQTMHVVAGEGIQDVQAVFVAASEGRQDLQELLKEGKICRLFVLPLVKEDKSLLIADMLWKPPHRPWLRKKNLLLQLVKEAKRWLIANMLWKPPHPREGSQDVQAVSEGSQDVKAVLVAATPGSQEAADSGNSLEATASPLVTEKALLDMAESHNRPRSPTSAPFPSPTSTVLKAPTFEGGDAKMVRGKVKRPRKNYHTGTPRTSPRFELKPECRNGPLEELPAEALTCEGGDAELVREKMQHPGKDYHTGTPGTSARFELKRECHNGPVEELPAEALTSEGGDAELVRGKVKRPKKNYHTGTPRTSPRFEPKHEYHNGPVEELPAEARTSEVGDAELVRGKLKHPRKNYPAGTPRTSPMFEPKRECHNGSAEEMPAKVLTSEGGDAELVRGEVKHSRKNYHTGTPRTSPRFETKRECRNGPVEELPAEALTSDGADAELVRGKVKHARKDYHTGIPRTSPRFQLKHERRKGPVEEPAADHKRFRTLEELIASPDNAESAMTPSTDSLN</sequence>
<proteinExistence type="inferred from homology"/>
<evidence type="ECO:0000313" key="10">
    <source>
        <dbReference type="EMBL" id="EMS54282.1"/>
    </source>
</evidence>
<dbReference type="Pfam" id="PF00108">
    <property type="entry name" value="Thiolase_N"/>
    <property type="match status" value="1"/>
</dbReference>
<accession>M7Z2V9</accession>
<keyword evidence="4" id="KW-0325">Glycoprotein</keyword>
<dbReference type="InterPro" id="IPR050551">
    <property type="entry name" value="Fructan_Metab_Enzymes"/>
</dbReference>
<evidence type="ECO:0000256" key="2">
    <source>
        <dbReference type="ARBA" id="ARBA00022801"/>
    </source>
</evidence>
<dbReference type="STRING" id="4572.M7Z2V9"/>
<dbReference type="InterPro" id="IPR020616">
    <property type="entry name" value="Thiolase_N"/>
</dbReference>
<dbReference type="SMART" id="SM00640">
    <property type="entry name" value="Glyco_32"/>
    <property type="match status" value="1"/>
</dbReference>
<feature type="region of interest" description="Disordered" evidence="6">
    <location>
        <begin position="478"/>
        <end position="497"/>
    </location>
</feature>
<dbReference type="GO" id="GO:0005975">
    <property type="term" value="P:carbohydrate metabolic process"/>
    <property type="evidence" value="ECO:0007669"/>
    <property type="project" value="InterPro"/>
</dbReference>
<evidence type="ECO:0000256" key="3">
    <source>
        <dbReference type="ARBA" id="ARBA00023157"/>
    </source>
</evidence>
<dbReference type="EMBL" id="KD184045">
    <property type="protein sequence ID" value="EMS54282.1"/>
    <property type="molecule type" value="Genomic_DNA"/>
</dbReference>
<feature type="compositionally biased region" description="Low complexity" evidence="6">
    <location>
        <begin position="444"/>
        <end position="456"/>
    </location>
</feature>
<evidence type="ECO:0000256" key="4">
    <source>
        <dbReference type="ARBA" id="ARBA00023180"/>
    </source>
</evidence>
<dbReference type="GO" id="GO:0004553">
    <property type="term" value="F:hydrolase activity, hydrolyzing O-glycosyl compounds"/>
    <property type="evidence" value="ECO:0007669"/>
    <property type="project" value="InterPro"/>
</dbReference>
<name>M7Z2V9_TRIUA</name>
<dbReference type="InterPro" id="IPR001362">
    <property type="entry name" value="Glyco_hydro_32"/>
</dbReference>
<dbReference type="Pfam" id="PF00251">
    <property type="entry name" value="Glyco_hydro_32N"/>
    <property type="match status" value="1"/>
</dbReference>
<evidence type="ECO:0000259" key="8">
    <source>
        <dbReference type="Pfam" id="PF00108"/>
    </source>
</evidence>
<feature type="region of interest" description="Disordered" evidence="6">
    <location>
        <begin position="581"/>
        <end position="603"/>
    </location>
</feature>
<feature type="region of interest" description="Disordered" evidence="6">
    <location>
        <begin position="437"/>
        <end position="461"/>
    </location>
</feature>
<evidence type="ECO:0000256" key="5">
    <source>
        <dbReference type="ARBA" id="ARBA00023295"/>
    </source>
</evidence>
<feature type="domain" description="Thiolase N-terminal" evidence="8">
    <location>
        <begin position="142"/>
        <end position="174"/>
    </location>
</feature>
<dbReference type="AlphaFoldDB" id="M7Z2V9"/>
<keyword evidence="2" id="KW-0378">Hydrolase</keyword>
<keyword evidence="3" id="KW-1015">Disulfide bond</keyword>
<dbReference type="eggNOG" id="KOG0228">
    <property type="taxonomic scope" value="Eukaryota"/>
</dbReference>
<feature type="region of interest" description="Disordered" evidence="6">
    <location>
        <begin position="733"/>
        <end position="768"/>
    </location>
</feature>
<reference evidence="10" key="1">
    <citation type="journal article" date="2013" name="Nature">
        <title>Draft genome of the wheat A-genome progenitor Triticum urartu.</title>
        <authorList>
            <person name="Ling H.Q."/>
            <person name="Zhao S."/>
            <person name="Liu D."/>
            <person name="Wang J."/>
            <person name="Sun H."/>
            <person name="Zhang C."/>
            <person name="Fan H."/>
            <person name="Li D."/>
            <person name="Dong L."/>
            <person name="Tao Y."/>
            <person name="Gao C."/>
            <person name="Wu H."/>
            <person name="Li Y."/>
            <person name="Cui Y."/>
            <person name="Guo X."/>
            <person name="Zheng S."/>
            <person name="Wang B."/>
            <person name="Yu K."/>
            <person name="Liang Q."/>
            <person name="Yang W."/>
            <person name="Lou X."/>
            <person name="Chen J."/>
            <person name="Feng M."/>
            <person name="Jian J."/>
            <person name="Zhang X."/>
            <person name="Luo G."/>
            <person name="Jiang Y."/>
            <person name="Liu J."/>
            <person name="Wang Z."/>
            <person name="Sha Y."/>
            <person name="Zhang B."/>
            <person name="Wu H."/>
            <person name="Tang D."/>
            <person name="Shen Q."/>
            <person name="Xue P."/>
            <person name="Zou S."/>
            <person name="Wang X."/>
            <person name="Liu X."/>
            <person name="Wang F."/>
            <person name="Yang Y."/>
            <person name="An X."/>
            <person name="Dong Z."/>
            <person name="Zhang K."/>
            <person name="Zhang X."/>
            <person name="Luo M.C."/>
            <person name="Dvorak J."/>
            <person name="Tong Y."/>
            <person name="Wang J."/>
            <person name="Yang H."/>
            <person name="Li Z."/>
            <person name="Wang D."/>
            <person name="Zhang A."/>
            <person name="Wang J."/>
        </authorList>
    </citation>
    <scope>NUCLEOTIDE SEQUENCE</scope>
</reference>
<feature type="signal peptide" evidence="7">
    <location>
        <begin position="1"/>
        <end position="24"/>
    </location>
</feature>
<dbReference type="InterPro" id="IPR023296">
    <property type="entry name" value="Glyco_hydro_beta-prop_sf"/>
</dbReference>
<dbReference type="SUPFAM" id="SSF53901">
    <property type="entry name" value="Thiolase-like"/>
    <property type="match status" value="1"/>
</dbReference>
<dbReference type="OMA" id="CWTASTA"/>
<keyword evidence="5" id="KW-0326">Glycosidase</keyword>
<evidence type="ECO:0000259" key="9">
    <source>
        <dbReference type="Pfam" id="PF00251"/>
    </source>
</evidence>
<feature type="compositionally biased region" description="Basic and acidic residues" evidence="6">
    <location>
        <begin position="593"/>
        <end position="602"/>
    </location>
</feature>
<dbReference type="InterPro" id="IPR016039">
    <property type="entry name" value="Thiolase-like"/>
</dbReference>
<dbReference type="Gene3D" id="3.40.47.10">
    <property type="match status" value="1"/>
</dbReference>
<feature type="region of interest" description="Disordered" evidence="6">
    <location>
        <begin position="679"/>
        <end position="699"/>
    </location>
</feature>